<evidence type="ECO:0000313" key="1">
    <source>
        <dbReference type="EMBL" id="CAF0803545.1"/>
    </source>
</evidence>
<protein>
    <recommendedName>
        <fullName evidence="3">Endonuclease-reverse transcriptase</fullName>
    </recommendedName>
</protein>
<dbReference type="PANTHER" id="PTHR47027">
    <property type="entry name" value="REVERSE TRANSCRIPTASE DOMAIN-CONTAINING PROTEIN"/>
    <property type="match status" value="1"/>
</dbReference>
<dbReference type="AlphaFoldDB" id="A0A813SYL8"/>
<evidence type="ECO:0008006" key="3">
    <source>
        <dbReference type="Google" id="ProtNLM"/>
    </source>
</evidence>
<organism evidence="1 2">
    <name type="scientific">Brachionus calyciflorus</name>
    <dbReference type="NCBI Taxonomy" id="104777"/>
    <lineage>
        <taxon>Eukaryota</taxon>
        <taxon>Metazoa</taxon>
        <taxon>Spiralia</taxon>
        <taxon>Gnathifera</taxon>
        <taxon>Rotifera</taxon>
        <taxon>Eurotatoria</taxon>
        <taxon>Monogononta</taxon>
        <taxon>Pseudotrocha</taxon>
        <taxon>Ploima</taxon>
        <taxon>Brachionidae</taxon>
        <taxon>Brachionus</taxon>
    </lineage>
</organism>
<dbReference type="Proteomes" id="UP000663879">
    <property type="component" value="Unassembled WGS sequence"/>
</dbReference>
<evidence type="ECO:0000313" key="2">
    <source>
        <dbReference type="Proteomes" id="UP000663879"/>
    </source>
</evidence>
<dbReference type="PANTHER" id="PTHR47027:SF20">
    <property type="entry name" value="REVERSE TRANSCRIPTASE-LIKE PROTEIN WITH RNA-DIRECTED DNA POLYMERASE DOMAIN"/>
    <property type="match status" value="1"/>
</dbReference>
<proteinExistence type="predicted"/>
<keyword evidence="2" id="KW-1185">Reference proteome</keyword>
<dbReference type="EMBL" id="CAJNOC010000793">
    <property type="protein sequence ID" value="CAF0803545.1"/>
    <property type="molecule type" value="Genomic_DNA"/>
</dbReference>
<dbReference type="OrthoDB" id="407509at2759"/>
<sequence>MKRSYSENAKKVRLLINAEKQTVQMIFNTEKSDPLVHDGHQISMVEDFKYLGSYIRSSEKDIEMRIGLTWAAFEKLRHILTSSKIDLKLRMRIFNAACIPVLLYGCESWTITETSSDTLNCLVRTFYRIICGVKQSETHMTNEEL</sequence>
<reference evidence="1" key="1">
    <citation type="submission" date="2021-02" db="EMBL/GenBank/DDBJ databases">
        <authorList>
            <person name="Nowell W R."/>
        </authorList>
    </citation>
    <scope>NUCLEOTIDE SEQUENCE</scope>
    <source>
        <strain evidence="1">Ploen Becks lab</strain>
    </source>
</reference>
<gene>
    <name evidence="1" type="ORF">OXX778_LOCUS6597</name>
</gene>
<comment type="caution">
    <text evidence="1">The sequence shown here is derived from an EMBL/GenBank/DDBJ whole genome shotgun (WGS) entry which is preliminary data.</text>
</comment>
<name>A0A813SYL8_9BILA</name>
<accession>A0A813SYL8</accession>